<dbReference type="InterPro" id="IPR050396">
    <property type="entry name" value="Glycosyltr_51/Transpeptidase"/>
</dbReference>
<keyword evidence="11" id="KW-0961">Cell wall biogenesis/degradation</keyword>
<dbReference type="EMBL" id="CP046322">
    <property type="protein sequence ID" value="QGS34451.1"/>
    <property type="molecule type" value="Genomic_DNA"/>
</dbReference>
<keyword evidence="7" id="KW-0378">Hydrolase</keyword>
<dbReference type="Pfam" id="PF00912">
    <property type="entry name" value="Transgly"/>
    <property type="match status" value="1"/>
</dbReference>
<keyword evidence="4" id="KW-0645">Protease</keyword>
<comment type="similarity">
    <text evidence="1">In the C-terminal section; belongs to the transpeptidase family.</text>
</comment>
<evidence type="ECO:0000256" key="12">
    <source>
        <dbReference type="ARBA" id="ARBA00034000"/>
    </source>
</evidence>
<evidence type="ECO:0000313" key="18">
    <source>
        <dbReference type="EMBL" id="QGS34451.1"/>
    </source>
</evidence>
<evidence type="ECO:0000259" key="16">
    <source>
        <dbReference type="Pfam" id="PF00905"/>
    </source>
</evidence>
<feature type="compositionally biased region" description="Low complexity" evidence="14">
    <location>
        <begin position="784"/>
        <end position="796"/>
    </location>
</feature>
<sequence>MRCFRTGPSGCRAWPVHRADGGSLPRVPVEFPGAHRDGGSRRGRLKHEPIWREPVSKDPRDNASGPGDPGSSGGEWWDDDGSGDAGAREAGSAHRASGASAGAAGAAGASGARDGYPGGDYDAADEEYGAGDDLDDEVEEDVEEGGGKRRGIWTWLAVAAVLIVLFPVAVFGIAYVATDVPAPEELANDQIAVIYDNSGENEIARIVPEAGNRRAVELEEVPSVVRNAVLAAEDREFYTNPGFSLSGYARAAWGVITGNPSAGGGSTITQQYVKNAVVGNERTITRKAKELVMSAKMAQEWSKDDILEAYLNTIYFGRNGYGIAAASEAYFGKPVGELTAADAAVLAASIQRPSALDPWTNRPEAEQRWNYVLDGMVDMGVLTEADRAAQVYPETLDPALVPQQAPEPGPAAMIKSQVLAELDREGITEQEVNTLGLRVTTTIDSTAQEAALDAAENYLFSDDMRAAIVSVEPKTGAVRAYYGGEDPNGWDYANSGLQTGSTFKIFALAAALDQDIPLSAQYSSAPVQSGDVTMYNASGASCGVCPISEALKRSLNTPFIRLQRDLKNGPTDTATMAHKLGVAESIPGIERTLLEENGEALDGIALGQYQTRPLDMAVGLATLANDGVYQQTHFVEKVETANGEVLLERENGDGERRVSEGVATNTIDAMKPIASYNSKALAGGRQSAAKTGTTQLGDTGLNKDAWMIGATPQLSTAVWVGNVDGSALYNAYGGVMYGANTPADLWKYTMDNALVNEDWETFTSPKPVGGVAGAPAWSGYVAPAAPAAPAQEATPETTEEQPAEEAPPAIPELPAPPPGGGGGIGDLLPFPAPGDGGGQEPGGGGGEQPAPAPAN</sequence>
<comment type="catalytic activity">
    <reaction evidence="12">
        <text>Preferential cleavage: (Ac)2-L-Lys-D-Ala-|-D-Ala. Also transpeptidation of peptidyl-alanyl moieties that are N-acyl substituents of D-alanine.</text>
        <dbReference type="EC" id="3.4.16.4"/>
    </reaction>
</comment>
<evidence type="ECO:0000256" key="7">
    <source>
        <dbReference type="ARBA" id="ARBA00022801"/>
    </source>
</evidence>
<dbReference type="GO" id="GO:0008658">
    <property type="term" value="F:penicillin binding"/>
    <property type="evidence" value="ECO:0007669"/>
    <property type="project" value="InterPro"/>
</dbReference>
<dbReference type="PANTHER" id="PTHR32282:SF34">
    <property type="entry name" value="PENICILLIN-BINDING PROTEIN 1A"/>
    <property type="match status" value="1"/>
</dbReference>
<dbReference type="KEGG" id="cxe:FOB82_05265"/>
<keyword evidence="5" id="KW-0328">Glycosyltransferase</keyword>
<feature type="domain" description="Penicillin-binding protein transpeptidase" evidence="16">
    <location>
        <begin position="467"/>
        <end position="727"/>
    </location>
</feature>
<name>A0A6B8TNZ1_9CORY</name>
<feature type="transmembrane region" description="Helical" evidence="15">
    <location>
        <begin position="152"/>
        <end position="177"/>
    </location>
</feature>
<protein>
    <submittedName>
        <fullName evidence="18">Penicillin-binding protein</fullName>
    </submittedName>
</protein>
<comment type="catalytic activity">
    <reaction evidence="13">
        <text>[GlcNAc-(1-&gt;4)-Mur2Ac(oyl-L-Ala-gamma-D-Glu-L-Lys-D-Ala-D-Ala)](n)-di-trans,octa-cis-undecaprenyl diphosphate + beta-D-GlcNAc-(1-&gt;4)-Mur2Ac(oyl-L-Ala-gamma-D-Glu-L-Lys-D-Ala-D-Ala)-di-trans,octa-cis-undecaprenyl diphosphate = [GlcNAc-(1-&gt;4)-Mur2Ac(oyl-L-Ala-gamma-D-Glu-L-Lys-D-Ala-D-Ala)](n+1)-di-trans,octa-cis-undecaprenyl diphosphate + di-trans,octa-cis-undecaprenyl diphosphate + H(+)</text>
        <dbReference type="Rhea" id="RHEA:23708"/>
        <dbReference type="Rhea" id="RHEA-COMP:9602"/>
        <dbReference type="Rhea" id="RHEA-COMP:9603"/>
        <dbReference type="ChEBI" id="CHEBI:15378"/>
        <dbReference type="ChEBI" id="CHEBI:58405"/>
        <dbReference type="ChEBI" id="CHEBI:60033"/>
        <dbReference type="ChEBI" id="CHEBI:78435"/>
        <dbReference type="EC" id="2.4.99.28"/>
    </reaction>
</comment>
<dbReference type="SUPFAM" id="SSF56601">
    <property type="entry name" value="beta-lactamase/transpeptidase-like"/>
    <property type="match status" value="1"/>
</dbReference>
<dbReference type="Proteomes" id="UP000426857">
    <property type="component" value="Chromosome"/>
</dbReference>
<dbReference type="InterPro" id="IPR001460">
    <property type="entry name" value="PCN-bd_Tpept"/>
</dbReference>
<evidence type="ECO:0000256" key="8">
    <source>
        <dbReference type="ARBA" id="ARBA00022960"/>
    </source>
</evidence>
<keyword evidence="3" id="KW-0121">Carboxypeptidase</keyword>
<feature type="domain" description="Glycosyl transferase family 51" evidence="17">
    <location>
        <begin position="202"/>
        <end position="376"/>
    </location>
</feature>
<feature type="compositionally biased region" description="Basic and acidic residues" evidence="14">
    <location>
        <begin position="33"/>
        <end position="61"/>
    </location>
</feature>
<feature type="compositionally biased region" description="Acidic residues" evidence="14">
    <location>
        <begin position="122"/>
        <end position="144"/>
    </location>
</feature>
<dbReference type="InterPro" id="IPR036950">
    <property type="entry name" value="PBP_transglycosylase"/>
</dbReference>
<keyword evidence="15" id="KW-0472">Membrane</keyword>
<evidence type="ECO:0000256" key="5">
    <source>
        <dbReference type="ARBA" id="ARBA00022676"/>
    </source>
</evidence>
<dbReference type="GO" id="GO:0006508">
    <property type="term" value="P:proteolysis"/>
    <property type="evidence" value="ECO:0007669"/>
    <property type="project" value="UniProtKB-KW"/>
</dbReference>
<dbReference type="Gene3D" id="3.40.710.10">
    <property type="entry name" value="DD-peptidase/beta-lactamase superfamily"/>
    <property type="match status" value="1"/>
</dbReference>
<feature type="region of interest" description="Disordered" evidence="14">
    <location>
        <begin position="784"/>
        <end position="855"/>
    </location>
</feature>
<evidence type="ECO:0000259" key="17">
    <source>
        <dbReference type="Pfam" id="PF00912"/>
    </source>
</evidence>
<keyword evidence="10" id="KW-0511">Multifunctional enzyme</keyword>
<evidence type="ECO:0000256" key="9">
    <source>
        <dbReference type="ARBA" id="ARBA00022984"/>
    </source>
</evidence>
<feature type="compositionally biased region" description="Gly residues" evidence="14">
    <location>
        <begin position="834"/>
        <end position="847"/>
    </location>
</feature>
<dbReference type="Pfam" id="PF00905">
    <property type="entry name" value="Transpeptidase"/>
    <property type="match status" value="1"/>
</dbReference>
<evidence type="ECO:0000256" key="3">
    <source>
        <dbReference type="ARBA" id="ARBA00022645"/>
    </source>
</evidence>
<evidence type="ECO:0000256" key="15">
    <source>
        <dbReference type="SAM" id="Phobius"/>
    </source>
</evidence>
<dbReference type="PANTHER" id="PTHR32282">
    <property type="entry name" value="BINDING PROTEIN TRANSPEPTIDASE, PUTATIVE-RELATED"/>
    <property type="match status" value="1"/>
</dbReference>
<dbReference type="InterPro" id="IPR023346">
    <property type="entry name" value="Lysozyme-like_dom_sf"/>
</dbReference>
<comment type="similarity">
    <text evidence="2">In the N-terminal section; belongs to the glycosyltransferase 51 family.</text>
</comment>
<reference evidence="18 19" key="1">
    <citation type="submission" date="2019-11" db="EMBL/GenBank/DDBJ databases">
        <title>FDA dAtabase for Regulatory Grade micrObial Sequences (FDA-ARGOS): Supporting development and validation of Infectious Disease Dx tests.</title>
        <authorList>
            <person name="Kerrigan L."/>
            <person name="Long C."/>
            <person name="Tallon L."/>
            <person name="Sadzewicz L."/>
            <person name="Vavikolanu K."/>
            <person name="Mehta A."/>
            <person name="Aluvathingal J."/>
            <person name="Nadendla S."/>
            <person name="Yan Y."/>
            <person name="Sichtig H."/>
        </authorList>
    </citation>
    <scope>NUCLEOTIDE SEQUENCE [LARGE SCALE GENOMIC DNA]</scope>
    <source>
        <strain evidence="18 19">FDAARGOS_674</strain>
    </source>
</reference>
<evidence type="ECO:0000256" key="2">
    <source>
        <dbReference type="ARBA" id="ARBA00007739"/>
    </source>
</evidence>
<evidence type="ECO:0000256" key="1">
    <source>
        <dbReference type="ARBA" id="ARBA00007090"/>
    </source>
</evidence>
<evidence type="ECO:0000256" key="14">
    <source>
        <dbReference type="SAM" id="MobiDB-lite"/>
    </source>
</evidence>
<feature type="compositionally biased region" description="Low complexity" evidence="14">
    <location>
        <begin position="88"/>
        <end position="121"/>
    </location>
</feature>
<dbReference type="GO" id="GO:0030288">
    <property type="term" value="C:outer membrane-bounded periplasmic space"/>
    <property type="evidence" value="ECO:0007669"/>
    <property type="project" value="TreeGrafter"/>
</dbReference>
<evidence type="ECO:0000256" key="6">
    <source>
        <dbReference type="ARBA" id="ARBA00022679"/>
    </source>
</evidence>
<evidence type="ECO:0000256" key="11">
    <source>
        <dbReference type="ARBA" id="ARBA00023316"/>
    </source>
</evidence>
<gene>
    <name evidence="18" type="ORF">FOB82_05265</name>
</gene>
<dbReference type="GO" id="GO:0008955">
    <property type="term" value="F:peptidoglycan glycosyltransferase activity"/>
    <property type="evidence" value="ECO:0007669"/>
    <property type="project" value="UniProtKB-EC"/>
</dbReference>
<feature type="region of interest" description="Disordered" evidence="14">
    <location>
        <begin position="1"/>
        <end position="146"/>
    </location>
</feature>
<dbReference type="FunFam" id="1.10.3810.10:FF:000001">
    <property type="entry name" value="Penicillin-binding protein 1A"/>
    <property type="match status" value="1"/>
</dbReference>
<dbReference type="SUPFAM" id="SSF53955">
    <property type="entry name" value="Lysozyme-like"/>
    <property type="match status" value="1"/>
</dbReference>
<dbReference type="InterPro" id="IPR012338">
    <property type="entry name" value="Beta-lactam/transpept-like"/>
</dbReference>
<keyword evidence="8" id="KW-0133">Cell shape</keyword>
<keyword evidence="15" id="KW-0812">Transmembrane</keyword>
<evidence type="ECO:0000256" key="13">
    <source>
        <dbReference type="ARBA" id="ARBA00049902"/>
    </source>
</evidence>
<dbReference type="GO" id="GO:0008360">
    <property type="term" value="P:regulation of cell shape"/>
    <property type="evidence" value="ECO:0007669"/>
    <property type="project" value="UniProtKB-KW"/>
</dbReference>
<dbReference type="Gene3D" id="1.10.3810.10">
    <property type="entry name" value="Biosynthetic peptidoglycan transglycosylase-like"/>
    <property type="match status" value="1"/>
</dbReference>
<proteinExistence type="inferred from homology"/>
<dbReference type="InterPro" id="IPR001264">
    <property type="entry name" value="Glyco_trans_51"/>
</dbReference>
<keyword evidence="9" id="KW-0573">Peptidoglycan synthesis</keyword>
<keyword evidence="15" id="KW-1133">Transmembrane helix</keyword>
<feature type="compositionally biased region" description="Pro residues" evidence="14">
    <location>
        <begin position="808"/>
        <end position="819"/>
    </location>
</feature>
<dbReference type="GO" id="GO:0009002">
    <property type="term" value="F:serine-type D-Ala-D-Ala carboxypeptidase activity"/>
    <property type="evidence" value="ECO:0007669"/>
    <property type="project" value="UniProtKB-EC"/>
</dbReference>
<evidence type="ECO:0000256" key="4">
    <source>
        <dbReference type="ARBA" id="ARBA00022670"/>
    </source>
</evidence>
<dbReference type="GO" id="GO:0071555">
    <property type="term" value="P:cell wall organization"/>
    <property type="evidence" value="ECO:0007669"/>
    <property type="project" value="UniProtKB-KW"/>
</dbReference>
<keyword evidence="6" id="KW-0808">Transferase</keyword>
<dbReference type="GO" id="GO:0009252">
    <property type="term" value="P:peptidoglycan biosynthetic process"/>
    <property type="evidence" value="ECO:0007669"/>
    <property type="project" value="UniProtKB-KW"/>
</dbReference>
<evidence type="ECO:0000313" key="19">
    <source>
        <dbReference type="Proteomes" id="UP000426857"/>
    </source>
</evidence>
<evidence type="ECO:0000256" key="10">
    <source>
        <dbReference type="ARBA" id="ARBA00023268"/>
    </source>
</evidence>
<accession>A0A6B8TNZ1</accession>
<dbReference type="AlphaFoldDB" id="A0A6B8TNZ1"/>
<organism evidence="18 19">
    <name type="scientific">Corynebacterium xerosis</name>
    <dbReference type="NCBI Taxonomy" id="1725"/>
    <lineage>
        <taxon>Bacteria</taxon>
        <taxon>Bacillati</taxon>
        <taxon>Actinomycetota</taxon>
        <taxon>Actinomycetes</taxon>
        <taxon>Mycobacteriales</taxon>
        <taxon>Corynebacteriaceae</taxon>
        <taxon>Corynebacterium</taxon>
    </lineage>
</organism>